<feature type="chain" id="PRO_5040211155" evidence="1">
    <location>
        <begin position="26"/>
        <end position="146"/>
    </location>
</feature>
<comment type="caution">
    <text evidence="2">The sequence shown here is derived from an EMBL/GenBank/DDBJ whole genome shotgun (WGS) entry which is preliminary data.</text>
</comment>
<dbReference type="AlphaFoldDB" id="A0A9P6QXB2"/>
<reference evidence="2" key="1">
    <citation type="journal article" date="2020" name="Fungal Divers.">
        <title>Resolving the Mortierellaceae phylogeny through synthesis of multi-gene phylogenetics and phylogenomics.</title>
        <authorList>
            <person name="Vandepol N."/>
            <person name="Liber J."/>
            <person name="Desiro A."/>
            <person name="Na H."/>
            <person name="Kennedy M."/>
            <person name="Barry K."/>
            <person name="Grigoriev I.V."/>
            <person name="Miller A.N."/>
            <person name="O'Donnell K."/>
            <person name="Stajich J.E."/>
            <person name="Bonito G."/>
        </authorList>
    </citation>
    <scope>NUCLEOTIDE SEQUENCE</scope>
    <source>
        <strain evidence="2">NVP60</strain>
    </source>
</reference>
<dbReference type="EMBL" id="JAAAIN010001175">
    <property type="protein sequence ID" value="KAG0306020.1"/>
    <property type="molecule type" value="Genomic_DNA"/>
</dbReference>
<accession>A0A9P6QXB2</accession>
<keyword evidence="3" id="KW-1185">Reference proteome</keyword>
<organism evidence="2 3">
    <name type="scientific">Linnemannia gamsii</name>
    <dbReference type="NCBI Taxonomy" id="64522"/>
    <lineage>
        <taxon>Eukaryota</taxon>
        <taxon>Fungi</taxon>
        <taxon>Fungi incertae sedis</taxon>
        <taxon>Mucoromycota</taxon>
        <taxon>Mortierellomycotina</taxon>
        <taxon>Mortierellomycetes</taxon>
        <taxon>Mortierellales</taxon>
        <taxon>Mortierellaceae</taxon>
        <taxon>Linnemannia</taxon>
    </lineage>
</organism>
<proteinExistence type="predicted"/>
<gene>
    <name evidence="2" type="ORF">BGZ97_000902</name>
</gene>
<dbReference type="Proteomes" id="UP000823405">
    <property type="component" value="Unassembled WGS sequence"/>
</dbReference>
<keyword evidence="1" id="KW-0732">Signal</keyword>
<feature type="signal peptide" evidence="1">
    <location>
        <begin position="1"/>
        <end position="25"/>
    </location>
</feature>
<evidence type="ECO:0000313" key="3">
    <source>
        <dbReference type="Proteomes" id="UP000823405"/>
    </source>
</evidence>
<sequence>MYTRNLVTLVLLALCALCSFSSVFARPPPPPARDLIIVDTPKEGKVYKVGDKIHVTATLPGGKNNILYKDNTLIELIIQKRISRPNLNKKIGTVRARTLATKGYTFTAKKDYIIDTQKTVAWRVRTHFDHAHRSGYSDSQGFYIKK</sequence>
<evidence type="ECO:0000313" key="2">
    <source>
        <dbReference type="EMBL" id="KAG0306020.1"/>
    </source>
</evidence>
<name>A0A9P6QXB2_9FUNG</name>
<protein>
    <submittedName>
        <fullName evidence="2">Uncharacterized protein</fullName>
    </submittedName>
</protein>
<dbReference type="OrthoDB" id="2436092at2759"/>
<evidence type="ECO:0000256" key="1">
    <source>
        <dbReference type="SAM" id="SignalP"/>
    </source>
</evidence>